<dbReference type="GO" id="GO:0008168">
    <property type="term" value="F:methyltransferase activity"/>
    <property type="evidence" value="ECO:0007669"/>
    <property type="project" value="UniProtKB-KW"/>
</dbReference>
<evidence type="ECO:0000313" key="5">
    <source>
        <dbReference type="EMBL" id="MDP9842859.1"/>
    </source>
</evidence>
<evidence type="ECO:0000256" key="4">
    <source>
        <dbReference type="ARBA" id="ARBA00023014"/>
    </source>
</evidence>
<dbReference type="GO" id="GO:0005840">
    <property type="term" value="C:ribosome"/>
    <property type="evidence" value="ECO:0007669"/>
    <property type="project" value="UniProtKB-KW"/>
</dbReference>
<dbReference type="InterPro" id="IPR052571">
    <property type="entry name" value="Mt_RNA_Methyltransferase"/>
</dbReference>
<dbReference type="Proteomes" id="UP001225356">
    <property type="component" value="Unassembled WGS sequence"/>
</dbReference>
<evidence type="ECO:0000256" key="2">
    <source>
        <dbReference type="ARBA" id="ARBA00022946"/>
    </source>
</evidence>
<dbReference type="RefSeq" id="WP_307556731.1">
    <property type="nucleotide sequence ID" value="NZ_JAUSQU010000001.1"/>
</dbReference>
<evidence type="ECO:0000256" key="1">
    <source>
        <dbReference type="ARBA" id="ARBA00022723"/>
    </source>
</evidence>
<gene>
    <name evidence="5" type="ORF">J2853_002070</name>
</gene>
<keyword evidence="5" id="KW-0808">Transferase</keyword>
<dbReference type="GO" id="GO:0032259">
    <property type="term" value="P:methylation"/>
    <property type="evidence" value="ECO:0007669"/>
    <property type="project" value="UniProtKB-KW"/>
</dbReference>
<comment type="caution">
    <text evidence="5">The sequence shown here is derived from an EMBL/GenBank/DDBJ whole genome shotgun (WGS) entry which is preliminary data.</text>
</comment>
<evidence type="ECO:0000313" key="6">
    <source>
        <dbReference type="Proteomes" id="UP001225356"/>
    </source>
</evidence>
<accession>A0ABT9QA77</accession>
<keyword evidence="4" id="KW-0411">Iron-sulfur</keyword>
<dbReference type="PANTHER" id="PTHR13184:SF5">
    <property type="entry name" value="METHYLTRANSFERASE-LIKE PROTEIN 17, MITOCHONDRIAL"/>
    <property type="match status" value="1"/>
</dbReference>
<keyword evidence="5" id="KW-0687">Ribonucleoprotein</keyword>
<keyword evidence="6" id="KW-1185">Reference proteome</keyword>
<dbReference type="InterPro" id="IPR015324">
    <property type="entry name" value="Ribosomal_Rsm22-like"/>
</dbReference>
<keyword evidence="2" id="KW-0809">Transit peptide</keyword>
<evidence type="ECO:0000256" key="3">
    <source>
        <dbReference type="ARBA" id="ARBA00023004"/>
    </source>
</evidence>
<dbReference type="EMBL" id="JAUSQU010000001">
    <property type="protein sequence ID" value="MDP9842859.1"/>
    <property type="molecule type" value="Genomic_DNA"/>
</dbReference>
<organism evidence="5 6">
    <name type="scientific">Streptosporangium lutulentum</name>
    <dbReference type="NCBI Taxonomy" id="1461250"/>
    <lineage>
        <taxon>Bacteria</taxon>
        <taxon>Bacillati</taxon>
        <taxon>Actinomycetota</taxon>
        <taxon>Actinomycetes</taxon>
        <taxon>Streptosporangiales</taxon>
        <taxon>Streptosporangiaceae</taxon>
        <taxon>Streptosporangium</taxon>
    </lineage>
</organism>
<proteinExistence type="predicted"/>
<reference evidence="5 6" key="1">
    <citation type="submission" date="2023-07" db="EMBL/GenBank/DDBJ databases">
        <title>Sequencing the genomes of 1000 actinobacteria strains.</title>
        <authorList>
            <person name="Klenk H.-P."/>
        </authorList>
    </citation>
    <scope>NUCLEOTIDE SEQUENCE [LARGE SCALE GENOMIC DNA]</scope>
    <source>
        <strain evidence="5 6">DSM 46740</strain>
    </source>
</reference>
<protein>
    <submittedName>
        <fullName evidence="5">Ribosomal protein RSM22 (Predicted rRNA methylase)</fullName>
    </submittedName>
</protein>
<keyword evidence="1" id="KW-0479">Metal-binding</keyword>
<name>A0ABT9QA77_9ACTN</name>
<sequence>MITLPAELGHALAAMVARHREQDLARAAGRLTARYRQPIHEPALRSAVDVAAYAATRMPATYAAVTAALTQAAVCVPDFQPASQLDIGGGTGAAIWAATAVWPSLRHVTVVERDLAVIEFGRRLAASAVHPAVRNATWNRSEIRVDLNTSPADLITLSYVLGELPPAVRDPVVGWLAGQATTVAVIEPGTPDGHARVLAARDQLIGLGMRVAAPCPHSASCPLAGGDWCHFSARLPRTGLHRRLKSAELGFEDEKFSYVIATFAPAIPPDSRVLRHPRTRKGLVTLTLCADGVREESVSKRHGDVYRAARNVEWGDPWL</sequence>
<keyword evidence="5" id="KW-0489">Methyltransferase</keyword>
<dbReference type="SUPFAM" id="SSF53335">
    <property type="entry name" value="S-adenosyl-L-methionine-dependent methyltransferases"/>
    <property type="match status" value="1"/>
</dbReference>
<keyword evidence="3" id="KW-0408">Iron</keyword>
<dbReference type="PANTHER" id="PTHR13184">
    <property type="entry name" value="37S RIBOSOMAL PROTEIN S22"/>
    <property type="match status" value="1"/>
</dbReference>
<keyword evidence="5" id="KW-0689">Ribosomal protein</keyword>
<dbReference type="InterPro" id="IPR029063">
    <property type="entry name" value="SAM-dependent_MTases_sf"/>
</dbReference>
<dbReference type="Gene3D" id="3.40.50.150">
    <property type="entry name" value="Vaccinia Virus protein VP39"/>
    <property type="match status" value="1"/>
</dbReference>
<dbReference type="Pfam" id="PF09243">
    <property type="entry name" value="Rsm22"/>
    <property type="match status" value="1"/>
</dbReference>